<accession>A0A1C3KDV4</accession>
<organism evidence="2 3">
    <name type="scientific">Plasmodium malariae</name>
    <dbReference type="NCBI Taxonomy" id="5858"/>
    <lineage>
        <taxon>Eukaryota</taxon>
        <taxon>Sar</taxon>
        <taxon>Alveolata</taxon>
        <taxon>Apicomplexa</taxon>
        <taxon>Aconoidasida</taxon>
        <taxon>Haemosporida</taxon>
        <taxon>Plasmodiidae</taxon>
        <taxon>Plasmodium</taxon>
        <taxon>Plasmodium (Plasmodium)</taxon>
    </lineage>
</organism>
<sequence length="950" mass="110682">MGTQGSLSSHSSKIYDSTCISKESTEERDDTPPSSEYKRSDKNWFAVENIKLRNKIKHLKGKCEKIRRALNVKCELLKNRQETQPNKNFYIELDKILSKRKKGKKFKNTYIQTDINFLNPFLKTWGCYFEDYDIKKISSDGEVENLRRKRFQKSISEIRYDKNIQIKRNDLNEEDKCEKKKNKQNFSSYIDRKYSIISKNSNSLKIPQHIIYKKNNLKYSLYTDDEIIFIKEITEDVPRKGKHEDHHQEEQDTQEDVQIPLESDPFARTSSLQVKGDYKCNGEGVIGQNDTRKVVIQLSDNRQMGHPLLDRGYLISGHGPPGENFKKMRRTYDENKYKSYSMHKSSNIHIHDDKKSYSSKMEEGYAGNTREMEVTPSEEDNNGFFTLRKEKFSHNFFDTSAISKNDCGVLANEIDSKLQGTGKKKKKKNCTSSDEQSIHGKVVSNEEMKVQQKRGNPNEGDAIHVKCRRNKLFFKNNSIHHNENDNIINQYMYHYEKPIGKSWSWSNFAEIDINKQNKEDFRSTEKNANERRIIRDDTNKNNNMNIIYCSSFESKKRNSISNTIQHVFVKNSGSSGSLFNKSVRSNLRNDTLFKGEVTHCDNGHTQNGKTCFNLTSKSEEENYEKISLLSNHFSNIGTWCCQKNSDKTAYSSYFMENRKMCSLPQYNSSKYESVIAHENKKGSSCNWSEYMIRKKKKKKLSVGICEVIPLNEGKFSLRGNIIFRERALQSASSAIAKKKKKKGKEKKTNEKENKKDNKNENKKDNKNENKKDNKNENKKDNKNGNKKDNKNENRKENKNENKNYDGSNNSNKNGGSNGKNISNNLKLVSPSASSLETEDETTLFNSEKDYHYIKNMDDTNKNEKKDTPGKEVNLFQHKHYHLASERKQLLKNSNENYYQLLNMDGNNEDTTSLNDNNEFSLSDVEKIEKSSHQIWKRSLQHKKKAFLFYL</sequence>
<feature type="compositionally biased region" description="Polar residues" evidence="1">
    <location>
        <begin position="1"/>
        <end position="22"/>
    </location>
</feature>
<evidence type="ECO:0000313" key="2">
    <source>
        <dbReference type="EMBL" id="SBT71782.1"/>
    </source>
</evidence>
<evidence type="ECO:0000256" key="1">
    <source>
        <dbReference type="SAM" id="MobiDB-lite"/>
    </source>
</evidence>
<dbReference type="EMBL" id="LT594498">
    <property type="protein sequence ID" value="SBT71782.1"/>
    <property type="molecule type" value="Genomic_DNA"/>
</dbReference>
<feature type="region of interest" description="Disordered" evidence="1">
    <location>
        <begin position="731"/>
        <end position="842"/>
    </location>
</feature>
<name>A0A1C3KDV4_PLAMA</name>
<feature type="compositionally biased region" description="Basic residues" evidence="1">
    <location>
        <begin position="736"/>
        <end position="745"/>
    </location>
</feature>
<reference evidence="2 3" key="1">
    <citation type="submission" date="2016-06" db="EMBL/GenBank/DDBJ databases">
        <authorList>
            <consortium name="Pathogen Informatics"/>
        </authorList>
    </citation>
    <scope>NUCLEOTIDE SEQUENCE [LARGE SCALE GENOMIC DNA]</scope>
    <source>
        <strain evidence="2">PmlGA01</strain>
    </source>
</reference>
<gene>
    <name evidence="2" type="primary">PmlGA01_100026300</name>
    <name evidence="2" type="ORF">PMLGA01_100026300</name>
</gene>
<feature type="compositionally biased region" description="Basic and acidic residues" evidence="1">
    <location>
        <begin position="746"/>
        <end position="803"/>
    </location>
</feature>
<evidence type="ECO:0000313" key="3">
    <source>
        <dbReference type="Proteomes" id="UP000219799"/>
    </source>
</evidence>
<protein>
    <submittedName>
        <fullName evidence="2">Uncharacterized protein</fullName>
    </submittedName>
</protein>
<dbReference type="AlphaFoldDB" id="A0A1C3KDV4"/>
<feature type="region of interest" description="Disordered" evidence="1">
    <location>
        <begin position="1"/>
        <end position="38"/>
    </location>
</feature>
<feature type="compositionally biased region" description="Low complexity" evidence="1">
    <location>
        <begin position="804"/>
        <end position="824"/>
    </location>
</feature>
<proteinExistence type="predicted"/>
<dbReference type="Proteomes" id="UP000219799">
    <property type="component" value="Chromosome 10"/>
</dbReference>
<feature type="region of interest" description="Disordered" evidence="1">
    <location>
        <begin position="419"/>
        <end position="440"/>
    </location>
</feature>
<dbReference type="VEuPathDB" id="PlasmoDB:PmUG01_10035100"/>